<dbReference type="InterPro" id="IPR013786">
    <property type="entry name" value="AcylCoA_DH/ox_N"/>
</dbReference>
<feature type="domain" description="Acyl-CoA dehydrogenase/oxidase N-terminal" evidence="7">
    <location>
        <begin position="6"/>
        <end position="117"/>
    </location>
</feature>
<proteinExistence type="inferred from homology"/>
<dbReference type="RefSeq" id="WP_124825253.1">
    <property type="nucleotide sequence ID" value="NZ_CADEPR010000001.1"/>
</dbReference>
<evidence type="ECO:0000256" key="3">
    <source>
        <dbReference type="ARBA" id="ARBA00022630"/>
    </source>
</evidence>
<dbReference type="SUPFAM" id="SSF56645">
    <property type="entry name" value="Acyl-CoA dehydrogenase NM domain-like"/>
    <property type="match status" value="1"/>
</dbReference>
<reference evidence="8 9" key="1">
    <citation type="submission" date="2020-12" db="EMBL/GenBank/DDBJ databases">
        <title>Complete genome sequence of Burkholderia anthina BJQ0011.</title>
        <authorList>
            <person name="Xu Y."/>
        </authorList>
    </citation>
    <scope>NUCLEOTIDE SEQUENCE [LARGE SCALE GENOMIC DNA]</scope>
    <source>
        <strain evidence="8 9">BJQ0011</strain>
    </source>
</reference>
<dbReference type="AlphaFoldDB" id="A0A7T7AJB5"/>
<dbReference type="PANTHER" id="PTHR43884:SF20">
    <property type="entry name" value="ACYL-COA DEHYDROGENASE FADE28"/>
    <property type="match status" value="1"/>
</dbReference>
<feature type="domain" description="Acyl-CoA dehydrogenase/oxidase C-terminal" evidence="6">
    <location>
        <begin position="240"/>
        <end position="378"/>
    </location>
</feature>
<evidence type="ECO:0000259" key="6">
    <source>
        <dbReference type="Pfam" id="PF00441"/>
    </source>
</evidence>
<organism evidence="8 9">
    <name type="scientific">Burkholderia anthina</name>
    <dbReference type="NCBI Taxonomy" id="179879"/>
    <lineage>
        <taxon>Bacteria</taxon>
        <taxon>Pseudomonadati</taxon>
        <taxon>Pseudomonadota</taxon>
        <taxon>Betaproteobacteria</taxon>
        <taxon>Burkholderiales</taxon>
        <taxon>Burkholderiaceae</taxon>
        <taxon>Burkholderia</taxon>
        <taxon>Burkholderia cepacia complex</taxon>
    </lineage>
</organism>
<dbReference type="InterPro" id="IPR037069">
    <property type="entry name" value="AcylCoA_DH/ox_N_sf"/>
</dbReference>
<keyword evidence="3" id="KW-0285">Flavoprotein</keyword>
<dbReference type="InterPro" id="IPR009075">
    <property type="entry name" value="AcylCo_DH/oxidase_C"/>
</dbReference>
<dbReference type="KEGG" id="bann:JFN94_25770"/>
<dbReference type="GO" id="GO:0050660">
    <property type="term" value="F:flavin adenine dinucleotide binding"/>
    <property type="evidence" value="ECO:0007669"/>
    <property type="project" value="InterPro"/>
</dbReference>
<evidence type="ECO:0000256" key="2">
    <source>
        <dbReference type="ARBA" id="ARBA00009347"/>
    </source>
</evidence>
<dbReference type="Gene3D" id="1.20.140.10">
    <property type="entry name" value="Butyryl-CoA Dehydrogenase, subunit A, domain 3"/>
    <property type="match status" value="1"/>
</dbReference>
<keyword evidence="4" id="KW-0274">FAD</keyword>
<name>A0A7T7AJB5_9BURK</name>
<protein>
    <submittedName>
        <fullName evidence="8">Acyl-CoA/acyl-ACP dehydrogenase</fullName>
    </submittedName>
</protein>
<sequence>MDLALTDEQAMIRDAAADVLAERSASADVRRAIGQSAGRDDALWGALAGELGWNALSLPDAAGGMGLGALEQTLLMEQLGRRVACVPYFSTACLAATALAGCSDTTAAGWLAKIAEGACSATLALPFELPAGSWQLPVVAEEAAGGYALSGTIEQVIDGARADLLLIPARIANEGQAIGLFAIDVATAAGLNVTPLDTLDATRPIARVAFDETRVSRDALFASGAVAAQLLDRAAWFAALVLAAEQLGGAQQCLDLTLDYTGQRVQFGRAIASFQAVKHRCAQMMVLIESARSAVLGAAHAWDAEAGSSAPGAALRADVAAAKTAANDAYAFCAQEAIQLHGGVGFTWEYDPHLYFKRAQASGAQFGSTPQLLEWIAHHAIDGGTSQHGAVLASPSASIATRPSAARTGALQ</sequence>
<evidence type="ECO:0000313" key="8">
    <source>
        <dbReference type="EMBL" id="QQK04740.1"/>
    </source>
</evidence>
<gene>
    <name evidence="8" type="ORF">JFN94_25770</name>
</gene>
<dbReference type="Pfam" id="PF02771">
    <property type="entry name" value="Acyl-CoA_dh_N"/>
    <property type="match status" value="1"/>
</dbReference>
<dbReference type="InterPro" id="IPR046373">
    <property type="entry name" value="Acyl-CoA_Oxase/DH_mid-dom_sf"/>
</dbReference>
<dbReference type="InterPro" id="IPR036250">
    <property type="entry name" value="AcylCo_DH-like_C"/>
</dbReference>
<keyword evidence="5" id="KW-0560">Oxidoreductase</keyword>
<dbReference type="Proteomes" id="UP000596205">
    <property type="component" value="Chromosome 2"/>
</dbReference>
<accession>A0A7T7AJB5</accession>
<dbReference type="Gene3D" id="2.40.110.10">
    <property type="entry name" value="Butyryl-CoA Dehydrogenase, subunit A, domain 2"/>
    <property type="match status" value="1"/>
</dbReference>
<evidence type="ECO:0000256" key="1">
    <source>
        <dbReference type="ARBA" id="ARBA00001974"/>
    </source>
</evidence>
<evidence type="ECO:0000313" key="9">
    <source>
        <dbReference type="Proteomes" id="UP000596205"/>
    </source>
</evidence>
<dbReference type="GO" id="GO:0003995">
    <property type="term" value="F:acyl-CoA dehydrogenase activity"/>
    <property type="evidence" value="ECO:0007669"/>
    <property type="project" value="TreeGrafter"/>
</dbReference>
<dbReference type="InterPro" id="IPR009100">
    <property type="entry name" value="AcylCoA_DH/oxidase_NM_dom_sf"/>
</dbReference>
<evidence type="ECO:0000256" key="4">
    <source>
        <dbReference type="ARBA" id="ARBA00022827"/>
    </source>
</evidence>
<comment type="similarity">
    <text evidence="2">Belongs to the acyl-CoA dehydrogenase family.</text>
</comment>
<dbReference type="SUPFAM" id="SSF47203">
    <property type="entry name" value="Acyl-CoA dehydrogenase C-terminal domain-like"/>
    <property type="match status" value="1"/>
</dbReference>
<dbReference type="Gene3D" id="1.10.540.10">
    <property type="entry name" value="Acyl-CoA dehydrogenase/oxidase, N-terminal domain"/>
    <property type="match status" value="1"/>
</dbReference>
<evidence type="ECO:0000256" key="5">
    <source>
        <dbReference type="ARBA" id="ARBA00023002"/>
    </source>
</evidence>
<dbReference type="Pfam" id="PF00441">
    <property type="entry name" value="Acyl-CoA_dh_1"/>
    <property type="match status" value="1"/>
</dbReference>
<dbReference type="PANTHER" id="PTHR43884">
    <property type="entry name" value="ACYL-COA DEHYDROGENASE"/>
    <property type="match status" value="1"/>
</dbReference>
<evidence type="ECO:0000259" key="7">
    <source>
        <dbReference type="Pfam" id="PF02771"/>
    </source>
</evidence>
<dbReference type="EMBL" id="CP066770">
    <property type="protein sequence ID" value="QQK04740.1"/>
    <property type="molecule type" value="Genomic_DNA"/>
</dbReference>
<comment type="cofactor">
    <cofactor evidence="1">
        <name>FAD</name>
        <dbReference type="ChEBI" id="CHEBI:57692"/>
    </cofactor>
</comment>